<feature type="compositionally biased region" description="Low complexity" evidence="1">
    <location>
        <begin position="71"/>
        <end position="92"/>
    </location>
</feature>
<dbReference type="AlphaFoldDB" id="A0A645GNP1"/>
<evidence type="ECO:0000256" key="1">
    <source>
        <dbReference type="SAM" id="MobiDB-lite"/>
    </source>
</evidence>
<evidence type="ECO:0000313" key="2">
    <source>
        <dbReference type="EMBL" id="MPN28541.1"/>
    </source>
</evidence>
<feature type="region of interest" description="Disordered" evidence="1">
    <location>
        <begin position="71"/>
        <end position="147"/>
    </location>
</feature>
<name>A0A645GNP1_9ZZZZ</name>
<organism evidence="2">
    <name type="scientific">bioreactor metagenome</name>
    <dbReference type="NCBI Taxonomy" id="1076179"/>
    <lineage>
        <taxon>unclassified sequences</taxon>
        <taxon>metagenomes</taxon>
        <taxon>ecological metagenomes</taxon>
    </lineage>
</organism>
<comment type="caution">
    <text evidence="2">The sequence shown here is derived from an EMBL/GenBank/DDBJ whole genome shotgun (WGS) entry which is preliminary data.</text>
</comment>
<gene>
    <name evidence="2" type="ORF">SDC9_175983</name>
</gene>
<reference evidence="2" key="1">
    <citation type="submission" date="2019-08" db="EMBL/GenBank/DDBJ databases">
        <authorList>
            <person name="Kucharzyk K."/>
            <person name="Murdoch R.W."/>
            <person name="Higgins S."/>
            <person name="Loffler F."/>
        </authorList>
    </citation>
    <scope>NUCLEOTIDE SEQUENCE</scope>
</reference>
<sequence length="147" mass="15388">MIPGPCAVSEARTVSEARARAGRLIRRAGHSWGPHAAGIRHDVAEAHSSARAASARHHDSSARAYATVVASRAASSRVNRAYSSRTSGTARSQSRRSSAHRQAGELTGRSRSWTIRPGSHERCNHSGHPPAVSAGSPSAPSSRGNPS</sequence>
<protein>
    <submittedName>
        <fullName evidence="2">Uncharacterized protein</fullName>
    </submittedName>
</protein>
<proteinExistence type="predicted"/>
<feature type="compositionally biased region" description="Low complexity" evidence="1">
    <location>
        <begin position="126"/>
        <end position="147"/>
    </location>
</feature>
<accession>A0A645GNP1</accession>
<dbReference type="EMBL" id="VSSQ01078875">
    <property type="protein sequence ID" value="MPN28541.1"/>
    <property type="molecule type" value="Genomic_DNA"/>
</dbReference>